<dbReference type="RefSeq" id="XP_014147220.1">
    <property type="nucleotide sequence ID" value="XM_014291745.1"/>
</dbReference>
<dbReference type="InterPro" id="IPR000719">
    <property type="entry name" value="Prot_kinase_dom"/>
</dbReference>
<dbReference type="Gene3D" id="1.10.510.10">
    <property type="entry name" value="Transferase(Phosphotransferase) domain 1"/>
    <property type="match status" value="1"/>
</dbReference>
<feature type="domain" description="Protein kinase" evidence="1">
    <location>
        <begin position="1"/>
        <end position="125"/>
    </location>
</feature>
<evidence type="ECO:0000313" key="3">
    <source>
        <dbReference type="Proteomes" id="UP000054560"/>
    </source>
</evidence>
<accession>A0A0L0FB45</accession>
<dbReference type="InterPro" id="IPR001245">
    <property type="entry name" value="Ser-Thr/Tyr_kinase_cat_dom"/>
</dbReference>
<dbReference type="InterPro" id="IPR011009">
    <property type="entry name" value="Kinase-like_dom_sf"/>
</dbReference>
<dbReference type="GO" id="GO:0007169">
    <property type="term" value="P:cell surface receptor protein tyrosine kinase signaling pathway"/>
    <property type="evidence" value="ECO:0007669"/>
    <property type="project" value="TreeGrafter"/>
</dbReference>
<gene>
    <name evidence="2" type="ORF">SARC_14123</name>
</gene>
<dbReference type="PANTHER" id="PTHR24416">
    <property type="entry name" value="TYROSINE-PROTEIN KINASE RECEPTOR"/>
    <property type="match status" value="1"/>
</dbReference>
<keyword evidence="3" id="KW-1185">Reference proteome</keyword>
<feature type="non-terminal residue" evidence="2">
    <location>
        <position position="1"/>
    </location>
</feature>
<dbReference type="EMBL" id="KQ245782">
    <property type="protein sequence ID" value="KNC73318.1"/>
    <property type="molecule type" value="Genomic_DNA"/>
</dbReference>
<dbReference type="Proteomes" id="UP000054560">
    <property type="component" value="Unassembled WGS sequence"/>
</dbReference>
<dbReference type="InterPro" id="IPR050122">
    <property type="entry name" value="RTK"/>
</dbReference>
<dbReference type="GeneID" id="25914627"/>
<dbReference type="SMART" id="SM00219">
    <property type="entry name" value="TyrKc"/>
    <property type="match status" value="1"/>
</dbReference>
<dbReference type="eggNOG" id="KOG0200">
    <property type="taxonomic scope" value="Eukaryota"/>
</dbReference>
<dbReference type="OrthoDB" id="4062651at2759"/>
<dbReference type="GO" id="GO:0004714">
    <property type="term" value="F:transmembrane receptor protein tyrosine kinase activity"/>
    <property type="evidence" value="ECO:0007669"/>
    <property type="project" value="TreeGrafter"/>
</dbReference>
<evidence type="ECO:0000259" key="1">
    <source>
        <dbReference type="PROSITE" id="PS50011"/>
    </source>
</evidence>
<dbReference type="SUPFAM" id="SSF56112">
    <property type="entry name" value="Protein kinase-like (PK-like)"/>
    <property type="match status" value="1"/>
</dbReference>
<dbReference type="FunFam" id="1.10.510.10:FF:000986">
    <property type="entry name" value="Protein tyrosine kinase 2aa"/>
    <property type="match status" value="1"/>
</dbReference>
<evidence type="ECO:0000313" key="2">
    <source>
        <dbReference type="EMBL" id="KNC73318.1"/>
    </source>
</evidence>
<dbReference type="PROSITE" id="PS50011">
    <property type="entry name" value="PROTEIN_KINASE_DOM"/>
    <property type="match status" value="1"/>
</dbReference>
<organism evidence="2 3">
    <name type="scientific">Sphaeroforma arctica JP610</name>
    <dbReference type="NCBI Taxonomy" id="667725"/>
    <lineage>
        <taxon>Eukaryota</taxon>
        <taxon>Ichthyosporea</taxon>
        <taxon>Ichthyophonida</taxon>
        <taxon>Sphaeroforma</taxon>
    </lineage>
</organism>
<dbReference type="GO" id="GO:0005886">
    <property type="term" value="C:plasma membrane"/>
    <property type="evidence" value="ECO:0007669"/>
    <property type="project" value="TreeGrafter"/>
</dbReference>
<proteinExistence type="predicted"/>
<reference evidence="2 3" key="1">
    <citation type="submission" date="2011-02" db="EMBL/GenBank/DDBJ databases">
        <title>The Genome Sequence of Sphaeroforma arctica JP610.</title>
        <authorList>
            <consortium name="The Broad Institute Genome Sequencing Platform"/>
            <person name="Russ C."/>
            <person name="Cuomo C."/>
            <person name="Young S.K."/>
            <person name="Zeng Q."/>
            <person name="Gargeya S."/>
            <person name="Alvarado L."/>
            <person name="Berlin A."/>
            <person name="Chapman S.B."/>
            <person name="Chen Z."/>
            <person name="Freedman E."/>
            <person name="Gellesch M."/>
            <person name="Goldberg J."/>
            <person name="Griggs A."/>
            <person name="Gujja S."/>
            <person name="Heilman E."/>
            <person name="Heiman D."/>
            <person name="Howarth C."/>
            <person name="Mehta T."/>
            <person name="Neiman D."/>
            <person name="Pearson M."/>
            <person name="Roberts A."/>
            <person name="Saif S."/>
            <person name="Shea T."/>
            <person name="Shenoy N."/>
            <person name="Sisk P."/>
            <person name="Stolte C."/>
            <person name="Sykes S."/>
            <person name="White J."/>
            <person name="Yandava C."/>
            <person name="Burger G."/>
            <person name="Gray M.W."/>
            <person name="Holland P.W.H."/>
            <person name="King N."/>
            <person name="Lang F.B.F."/>
            <person name="Roger A.J."/>
            <person name="Ruiz-Trillo I."/>
            <person name="Haas B."/>
            <person name="Nusbaum C."/>
            <person name="Birren B."/>
        </authorList>
    </citation>
    <scope>NUCLEOTIDE SEQUENCE [LARGE SCALE GENOMIC DNA]</scope>
    <source>
        <strain evidence="2 3">JP610</strain>
    </source>
</reference>
<name>A0A0L0FB45_9EUKA</name>
<dbReference type="InterPro" id="IPR020635">
    <property type="entry name" value="Tyr_kinase_cat_dom"/>
</dbReference>
<protein>
    <recommendedName>
        <fullName evidence="1">Protein kinase domain-containing protein</fullName>
    </recommendedName>
</protein>
<dbReference type="GO" id="GO:0043235">
    <property type="term" value="C:receptor complex"/>
    <property type="evidence" value="ECO:0007669"/>
    <property type="project" value="TreeGrafter"/>
</dbReference>
<dbReference type="PANTHER" id="PTHR24416:SF611">
    <property type="entry name" value="TYROSINE-PROTEIN KINASE TRANSMEMBRANE RECEPTOR ROR"/>
    <property type="match status" value="1"/>
</dbReference>
<sequence>VSDMGLARVTGVDASYVKEGDAMLPLRWMPPESIINNLYTEKSDVWSYGITLWEIFTDGAMPYREIKTHELMTILEGGFRLQKPASCPQAVYEIMLMCWEWDASSRPTFAELVTKVEGLMQHEDLLL</sequence>
<dbReference type="AlphaFoldDB" id="A0A0L0FB45"/>
<dbReference type="GO" id="GO:0005524">
    <property type="term" value="F:ATP binding"/>
    <property type="evidence" value="ECO:0007669"/>
    <property type="project" value="InterPro"/>
</dbReference>
<feature type="non-terminal residue" evidence="2">
    <location>
        <position position="127"/>
    </location>
</feature>
<dbReference type="Pfam" id="PF07714">
    <property type="entry name" value="PK_Tyr_Ser-Thr"/>
    <property type="match status" value="1"/>
</dbReference>
<dbReference type="PRINTS" id="PR00109">
    <property type="entry name" value="TYRKINASE"/>
</dbReference>
<dbReference type="STRING" id="667725.A0A0L0FB45"/>